<dbReference type="AlphaFoldDB" id="A0AAW1C5D0"/>
<dbReference type="InterPro" id="IPR026314">
    <property type="entry name" value="YLP_motif_con_p1"/>
</dbReference>
<evidence type="ECO:0000259" key="2">
    <source>
        <dbReference type="Pfam" id="PF26583"/>
    </source>
</evidence>
<dbReference type="Pfam" id="PF26583">
    <property type="entry name" value="Spectrin_YLPM1"/>
    <property type="match status" value="1"/>
</dbReference>
<dbReference type="EMBL" id="JAOTOJ010000001">
    <property type="protein sequence ID" value="KAK9409583.1"/>
    <property type="molecule type" value="Genomic_DNA"/>
</dbReference>
<feature type="compositionally biased region" description="Low complexity" evidence="1">
    <location>
        <begin position="154"/>
        <end position="163"/>
    </location>
</feature>
<reference evidence="3 4" key="1">
    <citation type="journal article" date="2024" name="Proc. Natl. Acad. Sci. U.S.A.">
        <title>The genetic regulatory architecture and epigenomic basis for age-related changes in rattlesnake venom.</title>
        <authorList>
            <person name="Hogan M.P."/>
            <person name="Holding M.L."/>
            <person name="Nystrom G.S."/>
            <person name="Colston T.J."/>
            <person name="Bartlett D.A."/>
            <person name="Mason A.J."/>
            <person name="Ellsworth S.A."/>
            <person name="Rautsaw R.M."/>
            <person name="Lawrence K.C."/>
            <person name="Strickland J.L."/>
            <person name="He B."/>
            <person name="Fraser P."/>
            <person name="Margres M.J."/>
            <person name="Gilbert D.M."/>
            <person name="Gibbs H.L."/>
            <person name="Parkinson C.L."/>
            <person name="Rokyta D.R."/>
        </authorList>
    </citation>
    <scope>NUCLEOTIDE SEQUENCE [LARGE SCALE GENOMIC DNA]</scope>
    <source>
        <strain evidence="3">DRR0105</strain>
    </source>
</reference>
<feature type="compositionally biased region" description="Pro residues" evidence="1">
    <location>
        <begin position="257"/>
        <end position="274"/>
    </location>
</feature>
<dbReference type="Proteomes" id="UP001474421">
    <property type="component" value="Unassembled WGS sequence"/>
</dbReference>
<name>A0AAW1C5D0_CROAD</name>
<feature type="compositionally biased region" description="Polar residues" evidence="1">
    <location>
        <begin position="311"/>
        <end position="344"/>
    </location>
</feature>
<feature type="compositionally biased region" description="Polar residues" evidence="1">
    <location>
        <begin position="360"/>
        <end position="374"/>
    </location>
</feature>
<protein>
    <submittedName>
        <fullName evidence="3">YLP motif-containing protein 1</fullName>
    </submittedName>
</protein>
<comment type="caution">
    <text evidence="3">The sequence shown here is derived from an EMBL/GenBank/DDBJ whole genome shotgun (WGS) entry which is preliminary data.</text>
</comment>
<proteinExistence type="predicted"/>
<evidence type="ECO:0000256" key="1">
    <source>
        <dbReference type="SAM" id="MobiDB-lite"/>
    </source>
</evidence>
<feature type="compositionally biased region" description="Low complexity" evidence="1">
    <location>
        <begin position="236"/>
        <end position="251"/>
    </location>
</feature>
<dbReference type="PANTHER" id="PTHR13413">
    <property type="entry name" value="YLP MOTIF CONTAINING PROTEIN NUCLEAR PROTEIN ZAP"/>
    <property type="match status" value="1"/>
</dbReference>
<feature type="compositionally biased region" description="Pro residues" evidence="1">
    <location>
        <begin position="164"/>
        <end position="173"/>
    </location>
</feature>
<organism evidence="3 4">
    <name type="scientific">Crotalus adamanteus</name>
    <name type="common">Eastern diamondback rattlesnake</name>
    <dbReference type="NCBI Taxonomy" id="8729"/>
    <lineage>
        <taxon>Eukaryota</taxon>
        <taxon>Metazoa</taxon>
        <taxon>Chordata</taxon>
        <taxon>Craniata</taxon>
        <taxon>Vertebrata</taxon>
        <taxon>Euteleostomi</taxon>
        <taxon>Lepidosauria</taxon>
        <taxon>Squamata</taxon>
        <taxon>Bifurcata</taxon>
        <taxon>Unidentata</taxon>
        <taxon>Episquamata</taxon>
        <taxon>Toxicofera</taxon>
        <taxon>Serpentes</taxon>
        <taxon>Colubroidea</taxon>
        <taxon>Viperidae</taxon>
        <taxon>Crotalinae</taxon>
        <taxon>Crotalus</taxon>
    </lineage>
</organism>
<evidence type="ECO:0000313" key="4">
    <source>
        <dbReference type="Proteomes" id="UP001474421"/>
    </source>
</evidence>
<feature type="region of interest" description="Disordered" evidence="1">
    <location>
        <begin position="133"/>
        <end position="375"/>
    </location>
</feature>
<keyword evidence="4" id="KW-1185">Reference proteome</keyword>
<feature type="compositionally biased region" description="Polar residues" evidence="1">
    <location>
        <begin position="204"/>
        <end position="217"/>
    </location>
</feature>
<feature type="compositionally biased region" description="Pro residues" evidence="1">
    <location>
        <begin position="138"/>
        <end position="153"/>
    </location>
</feature>
<dbReference type="PANTHER" id="PTHR13413:SF0">
    <property type="entry name" value="YLP MOTIF-CONTAINING PROTEIN 1"/>
    <property type="match status" value="1"/>
</dbReference>
<evidence type="ECO:0000313" key="3">
    <source>
        <dbReference type="EMBL" id="KAK9409583.1"/>
    </source>
</evidence>
<dbReference type="InterPro" id="IPR058903">
    <property type="entry name" value="Spectrin_YLPM1-like"/>
</dbReference>
<feature type="compositionally biased region" description="Low complexity" evidence="1">
    <location>
        <begin position="298"/>
        <end position="310"/>
    </location>
</feature>
<feature type="region of interest" description="Disordered" evidence="1">
    <location>
        <begin position="393"/>
        <end position="463"/>
    </location>
</feature>
<dbReference type="GO" id="GO:0005634">
    <property type="term" value="C:nucleus"/>
    <property type="evidence" value="ECO:0007669"/>
    <property type="project" value="InterPro"/>
</dbReference>
<feature type="compositionally biased region" description="Basic and acidic residues" evidence="1">
    <location>
        <begin position="410"/>
        <end position="419"/>
    </location>
</feature>
<dbReference type="GO" id="GO:0032204">
    <property type="term" value="P:regulation of telomere maintenance"/>
    <property type="evidence" value="ECO:0007669"/>
    <property type="project" value="TreeGrafter"/>
</dbReference>
<feature type="domain" description="YLPM1-like spectrin repeat" evidence="2">
    <location>
        <begin position="482"/>
        <end position="567"/>
    </location>
</feature>
<gene>
    <name evidence="3" type="ORF">NXF25_000758</name>
</gene>
<accession>A0AAW1C5D0</accession>
<sequence length="599" mass="67050">MYCIQYRCIWRRGARALRRYCGLRRPSIFPADAFGDPFLGSMFPTWGLYGATPGPYPPPPTMLLPPPPLPGVLPTAMPPPQVPVVPPPVLGSYATSSANTAATGTGGFLSLREQHLVQLQQLQQMHQKQLQTVLLGGGPPPGAPPPNMPPPLPSSSIASISWQPPVPIGPPPARSYQKQFKHRDSLPPPLPRESQFRNPPMPPLSSTNEVAESSQPRNEWEPLVSSASPRMDMDMDLSSPPQSPSQSFVPQLEVDPYVPPPQPLPAQSQIPPPQSYQSHLPVSQAVPKAFSDPSSAVSQSYPTQSQTYQPNYQSSSQLGQPIATSASQPESHFTSSQITQTTSEPPELRLSSGPEKECEQQQSSSHADLSTMTPQEQQQYWYQQHLLTLQQRAKAHALGQQQSPVVNDAPEQRKDEREIPVSSGLSEPSLKYEPMLPHPNDGEPPGSSVEHKLNIKPPEDPEESLRLQQLQAAATQWQQHPQQRVGFQYQRIMQKHSQLQQILQRYQQIIQQPSHLSTATVEVQLQHYETQNKQFQPLYKEWEREFQQWQDQLQTYPHKDQLHEWHHTMKGPRAQDLMDPGEEALNLQGNKVLIFRANA</sequence>
<feature type="compositionally biased region" description="Basic and acidic residues" evidence="1">
    <location>
        <begin position="449"/>
        <end position="463"/>
    </location>
</feature>